<name>A0A6J5R2V7_9CAUD</name>
<accession>A0A6J5R2V7</accession>
<dbReference type="EMBL" id="LR797159">
    <property type="protein sequence ID" value="CAB4191209.1"/>
    <property type="molecule type" value="Genomic_DNA"/>
</dbReference>
<reference evidence="1" key="1">
    <citation type="submission" date="2020-05" db="EMBL/GenBank/DDBJ databases">
        <authorList>
            <person name="Chiriac C."/>
            <person name="Salcher M."/>
            <person name="Ghai R."/>
            <person name="Kavagutti S V."/>
        </authorList>
    </citation>
    <scope>NUCLEOTIDE SEQUENCE</scope>
</reference>
<sequence>MAIAGFLWAVAAYSVGVKEGERKGYARGRAVGRHASSREVNS</sequence>
<evidence type="ECO:0000313" key="1">
    <source>
        <dbReference type="EMBL" id="CAB4191209.1"/>
    </source>
</evidence>
<organism evidence="1">
    <name type="scientific">uncultured Caudovirales phage</name>
    <dbReference type="NCBI Taxonomy" id="2100421"/>
    <lineage>
        <taxon>Viruses</taxon>
        <taxon>Duplodnaviria</taxon>
        <taxon>Heunggongvirae</taxon>
        <taxon>Uroviricota</taxon>
        <taxon>Caudoviricetes</taxon>
        <taxon>Peduoviridae</taxon>
        <taxon>Maltschvirus</taxon>
        <taxon>Maltschvirus maltsch</taxon>
    </lineage>
</organism>
<protein>
    <submittedName>
        <fullName evidence="1">Uncharacterized protein</fullName>
    </submittedName>
</protein>
<gene>
    <name evidence="1" type="ORF">UFOVP1224_15</name>
</gene>
<proteinExistence type="predicted"/>